<keyword evidence="1" id="KW-0433">Leucine-rich repeat</keyword>
<organism evidence="3 4">
    <name type="scientific">Microthlaspi erraticum</name>
    <dbReference type="NCBI Taxonomy" id="1685480"/>
    <lineage>
        <taxon>Eukaryota</taxon>
        <taxon>Viridiplantae</taxon>
        <taxon>Streptophyta</taxon>
        <taxon>Embryophyta</taxon>
        <taxon>Tracheophyta</taxon>
        <taxon>Spermatophyta</taxon>
        <taxon>Magnoliopsida</taxon>
        <taxon>eudicotyledons</taxon>
        <taxon>Gunneridae</taxon>
        <taxon>Pentapetalae</taxon>
        <taxon>rosids</taxon>
        <taxon>malvids</taxon>
        <taxon>Brassicales</taxon>
        <taxon>Brassicaceae</taxon>
        <taxon>Coluteocarpeae</taxon>
        <taxon>Microthlaspi</taxon>
    </lineage>
</organism>
<dbReference type="SUPFAM" id="SSF52058">
    <property type="entry name" value="L domain-like"/>
    <property type="match status" value="1"/>
</dbReference>
<dbReference type="InterPro" id="IPR032675">
    <property type="entry name" value="LRR_dom_sf"/>
</dbReference>
<proteinExistence type="predicted"/>
<dbReference type="Proteomes" id="UP000467841">
    <property type="component" value="Unassembled WGS sequence"/>
</dbReference>
<dbReference type="PANTHER" id="PTHR11017">
    <property type="entry name" value="LEUCINE-RICH REPEAT-CONTAINING PROTEIN"/>
    <property type="match status" value="1"/>
</dbReference>
<dbReference type="PANTHER" id="PTHR11017:SF569">
    <property type="entry name" value="DISEASE RESISTANCE PROTEIN"/>
    <property type="match status" value="1"/>
</dbReference>
<dbReference type="Gene3D" id="3.80.10.10">
    <property type="entry name" value="Ribonuclease Inhibitor"/>
    <property type="match status" value="1"/>
</dbReference>
<gene>
    <name evidence="3" type="ORF">MERR_LOCUS45597</name>
</gene>
<dbReference type="Pfam" id="PF07725">
    <property type="entry name" value="LRR_3"/>
    <property type="match status" value="1"/>
</dbReference>
<evidence type="ECO:0000256" key="2">
    <source>
        <dbReference type="ARBA" id="ARBA00022737"/>
    </source>
</evidence>
<dbReference type="OrthoDB" id="1073078at2759"/>
<accession>A0A6D2KYH3</accession>
<reference evidence="3" key="1">
    <citation type="submission" date="2020-01" db="EMBL/GenBank/DDBJ databases">
        <authorList>
            <person name="Mishra B."/>
        </authorList>
    </citation>
    <scope>NUCLEOTIDE SEQUENCE [LARGE SCALE GENOMIC DNA]</scope>
</reference>
<name>A0A6D2KYH3_9BRAS</name>
<dbReference type="AlphaFoldDB" id="A0A6D2KYH3"/>
<evidence type="ECO:0000313" key="4">
    <source>
        <dbReference type="Proteomes" id="UP000467841"/>
    </source>
</evidence>
<sequence length="79" mass="8847">MPSSFCPENLVKIQMQGSKLEKLWEGIHSLTGLKEMDLSESRNLKEIPDLSMATSLETLNLACSSLVELPSFIQHLKTE</sequence>
<dbReference type="EMBL" id="CACVBM020001718">
    <property type="protein sequence ID" value="CAA7058361.1"/>
    <property type="molecule type" value="Genomic_DNA"/>
</dbReference>
<evidence type="ECO:0000313" key="3">
    <source>
        <dbReference type="EMBL" id="CAA7058361.1"/>
    </source>
</evidence>
<keyword evidence="4" id="KW-1185">Reference proteome</keyword>
<protein>
    <submittedName>
        <fullName evidence="3">Uncharacterized protein</fullName>
    </submittedName>
</protein>
<dbReference type="InterPro" id="IPR011713">
    <property type="entry name" value="Leu-rich_rpt_3"/>
</dbReference>
<dbReference type="InterPro" id="IPR044974">
    <property type="entry name" value="Disease_R_plants"/>
</dbReference>
<keyword evidence="2" id="KW-0677">Repeat</keyword>
<comment type="caution">
    <text evidence="3">The sequence shown here is derived from an EMBL/GenBank/DDBJ whole genome shotgun (WGS) entry which is preliminary data.</text>
</comment>
<evidence type="ECO:0000256" key="1">
    <source>
        <dbReference type="ARBA" id="ARBA00022614"/>
    </source>
</evidence>
<dbReference type="GO" id="GO:0006952">
    <property type="term" value="P:defense response"/>
    <property type="evidence" value="ECO:0007669"/>
    <property type="project" value="InterPro"/>
</dbReference>